<evidence type="ECO:0000313" key="10">
    <source>
        <dbReference type="Proteomes" id="UP000002297"/>
    </source>
</evidence>
<dbReference type="KEGG" id="cat:CA2559_13418"/>
<dbReference type="CAZy" id="GT2">
    <property type="family name" value="Glycosyltransferase Family 2"/>
</dbReference>
<feature type="domain" description="Glycosyltransferase 2-like" evidence="8">
    <location>
        <begin position="6"/>
        <end position="134"/>
    </location>
</feature>
<keyword evidence="1" id="KW-1003">Cell membrane</keyword>
<keyword evidence="7" id="KW-0472">Membrane</keyword>
<dbReference type="SUPFAM" id="SSF53448">
    <property type="entry name" value="Nucleotide-diphospho-sugar transferases"/>
    <property type="match status" value="1"/>
</dbReference>
<keyword evidence="6" id="KW-1133">Transmembrane helix</keyword>
<keyword evidence="2" id="KW-0328">Glycosyltransferase</keyword>
<dbReference type="Gene3D" id="3.90.550.10">
    <property type="entry name" value="Spore Coat Polysaccharide Biosynthesis Protein SpsA, Chain A"/>
    <property type="match status" value="1"/>
</dbReference>
<organism evidence="9 10">
    <name type="scientific">Croceibacter atlanticus (strain ATCC BAA-628 / JCM 21780 / CIP 108009 / IAM 15332 / KCTC 12090 / HTCC2559)</name>
    <dbReference type="NCBI Taxonomy" id="216432"/>
    <lineage>
        <taxon>Bacteria</taxon>
        <taxon>Pseudomonadati</taxon>
        <taxon>Bacteroidota</taxon>
        <taxon>Flavobacteriia</taxon>
        <taxon>Flavobacteriales</taxon>
        <taxon>Flavobacteriaceae</taxon>
        <taxon>Croceibacter</taxon>
    </lineage>
</organism>
<evidence type="ECO:0000256" key="3">
    <source>
        <dbReference type="ARBA" id="ARBA00022679"/>
    </source>
</evidence>
<dbReference type="PANTHER" id="PTHR48090:SF3">
    <property type="entry name" value="UNDECAPRENYL-PHOSPHATE 4-DEOXY-4-FORMAMIDO-L-ARABINOSE TRANSFERASE"/>
    <property type="match status" value="1"/>
</dbReference>
<dbReference type="RefSeq" id="WP_013188423.1">
    <property type="nucleotide sequence ID" value="NC_014230.1"/>
</dbReference>
<dbReference type="eggNOG" id="COG0463">
    <property type="taxonomic scope" value="Bacteria"/>
</dbReference>
<dbReference type="GeneID" id="89454392"/>
<dbReference type="GO" id="GO:0099621">
    <property type="term" value="F:undecaprenyl-phosphate 4-deoxy-4-formamido-L-arabinose transferase activity"/>
    <property type="evidence" value="ECO:0007669"/>
    <property type="project" value="TreeGrafter"/>
</dbReference>
<keyword evidence="3 9" id="KW-0808">Transferase</keyword>
<sequence>MTKGLTIIIPVFNEIENLDRVEEQLSTYISNSKFPCNVLFIDDGSLDGSLFKIEEICNRNSAFNFIAFDTNYGLSAAIKAGFDTVETNLTGYIDADLQTDPNDFDILLEYIEDYDLVTGTRTNRKDSFLKNASSFIANSVRRLFTKDGMDDTGCPLKILKTETARRIPMFRGLHRFLPAMVLLQKGTIKQVPVSHFPRLAGQAKFGLWNRLISPLLDCFAFSWMKWKYINYRINKRG</sequence>
<dbReference type="EMBL" id="CP002046">
    <property type="protein sequence ID" value="EAP87042.1"/>
    <property type="molecule type" value="Genomic_DNA"/>
</dbReference>
<evidence type="ECO:0000256" key="7">
    <source>
        <dbReference type="ARBA" id="ARBA00023136"/>
    </source>
</evidence>
<name>A3UB56_CROAH</name>
<dbReference type="GO" id="GO:0005886">
    <property type="term" value="C:plasma membrane"/>
    <property type="evidence" value="ECO:0007669"/>
    <property type="project" value="TreeGrafter"/>
</dbReference>
<dbReference type="GO" id="GO:0009103">
    <property type="term" value="P:lipopolysaccharide biosynthetic process"/>
    <property type="evidence" value="ECO:0007669"/>
    <property type="project" value="UniProtKB-KW"/>
</dbReference>
<dbReference type="Proteomes" id="UP000002297">
    <property type="component" value="Chromosome"/>
</dbReference>
<evidence type="ECO:0000256" key="4">
    <source>
        <dbReference type="ARBA" id="ARBA00022692"/>
    </source>
</evidence>
<reference evidence="9 10" key="1">
    <citation type="journal article" date="2010" name="J. Bacteriol.">
        <title>The complete genome sequence of Croceibacter atlanticus HTCC2559T.</title>
        <authorList>
            <person name="Oh H.M."/>
            <person name="Kang I."/>
            <person name="Ferriera S."/>
            <person name="Giovannoni S.J."/>
            <person name="Cho J.C."/>
        </authorList>
    </citation>
    <scope>NUCLEOTIDE SEQUENCE [LARGE SCALE GENOMIC DNA]</scope>
    <source>
        <strain evidence="10">ATCC BAA-628 / HTCC2559 / KCTC 12090</strain>
    </source>
</reference>
<dbReference type="AlphaFoldDB" id="A3UB56"/>
<gene>
    <name evidence="9" type="ordered locus">CA2559_13418</name>
</gene>
<protein>
    <submittedName>
        <fullName evidence="9">Putative glycosyl transferase</fullName>
    </submittedName>
</protein>
<evidence type="ECO:0000259" key="8">
    <source>
        <dbReference type="Pfam" id="PF00535"/>
    </source>
</evidence>
<evidence type="ECO:0000256" key="6">
    <source>
        <dbReference type="ARBA" id="ARBA00022989"/>
    </source>
</evidence>
<keyword evidence="4" id="KW-0812">Transmembrane</keyword>
<evidence type="ECO:0000313" key="9">
    <source>
        <dbReference type="EMBL" id="EAP87042.1"/>
    </source>
</evidence>
<dbReference type="CDD" id="cd04179">
    <property type="entry name" value="DPM_DPG-synthase_like"/>
    <property type="match status" value="1"/>
</dbReference>
<dbReference type="InterPro" id="IPR029044">
    <property type="entry name" value="Nucleotide-diphossugar_trans"/>
</dbReference>
<proteinExistence type="predicted"/>
<dbReference type="PANTHER" id="PTHR48090">
    <property type="entry name" value="UNDECAPRENYL-PHOSPHATE 4-DEOXY-4-FORMAMIDO-L-ARABINOSE TRANSFERASE-RELATED"/>
    <property type="match status" value="1"/>
</dbReference>
<evidence type="ECO:0000256" key="1">
    <source>
        <dbReference type="ARBA" id="ARBA00022475"/>
    </source>
</evidence>
<dbReference type="InterPro" id="IPR050256">
    <property type="entry name" value="Glycosyltransferase_2"/>
</dbReference>
<dbReference type="HOGENOM" id="CLU_033536_11_0_10"/>
<keyword evidence="5" id="KW-0448">Lipopolysaccharide biosynthesis</keyword>
<evidence type="ECO:0000256" key="2">
    <source>
        <dbReference type="ARBA" id="ARBA00022676"/>
    </source>
</evidence>
<dbReference type="Pfam" id="PF00535">
    <property type="entry name" value="Glycos_transf_2"/>
    <property type="match status" value="1"/>
</dbReference>
<dbReference type="OrthoDB" id="952827at2"/>
<keyword evidence="10" id="KW-1185">Reference proteome</keyword>
<evidence type="ECO:0000256" key="5">
    <source>
        <dbReference type="ARBA" id="ARBA00022985"/>
    </source>
</evidence>
<accession>A3UB56</accession>
<dbReference type="InterPro" id="IPR001173">
    <property type="entry name" value="Glyco_trans_2-like"/>
</dbReference>
<dbReference type="STRING" id="216432.CA2559_13418"/>